<proteinExistence type="predicted"/>
<feature type="coiled-coil region" evidence="1">
    <location>
        <begin position="14"/>
        <end position="41"/>
    </location>
</feature>
<evidence type="ECO:0000256" key="1">
    <source>
        <dbReference type="SAM" id="Coils"/>
    </source>
</evidence>
<reference evidence="2 3" key="1">
    <citation type="submission" date="2016-11" db="EMBL/GenBank/DDBJ databases">
        <title>Paenibacillus species isolates.</title>
        <authorList>
            <person name="Beno S.M."/>
        </authorList>
    </citation>
    <scope>NUCLEOTIDE SEQUENCE [LARGE SCALE GENOMIC DNA]</scope>
    <source>
        <strain evidence="2 3">FSL R5-0378</strain>
    </source>
</reference>
<sequence length="64" mass="7503">MTFRMGKEVKDMSETELILKIERLRRELNALVLEMGTMAQAVLKKSMELDEVLNQYNRLTKGEE</sequence>
<keyword evidence="1" id="KW-0175">Coiled coil</keyword>
<dbReference type="RefSeq" id="WP_244169469.1">
    <property type="nucleotide sequence ID" value="NZ_MRTP01000024.1"/>
</dbReference>
<dbReference type="SUPFAM" id="SSF140500">
    <property type="entry name" value="BAS1536-like"/>
    <property type="match status" value="1"/>
</dbReference>
<dbReference type="Proteomes" id="UP000187172">
    <property type="component" value="Unassembled WGS sequence"/>
</dbReference>
<protein>
    <recommendedName>
        <fullName evidence="4">Spo0E family sporulation regulatory protein-aspartic acid phosphatase</fullName>
    </recommendedName>
</protein>
<comment type="caution">
    <text evidence="2">The sequence shown here is derived from an EMBL/GenBank/DDBJ whole genome shotgun (WGS) entry which is preliminary data.</text>
</comment>
<name>A0A1R1DZN7_9BACL</name>
<accession>A0A1R1DZN7</accession>
<dbReference type="STRING" id="297318.BK138_34180"/>
<keyword evidence="3" id="KW-1185">Reference proteome</keyword>
<dbReference type="InterPro" id="IPR036638">
    <property type="entry name" value="HLH_DNA-bd_sf"/>
</dbReference>
<organism evidence="2 3">
    <name type="scientific">Paenibacillus rhizosphaerae</name>
    <dbReference type="NCBI Taxonomy" id="297318"/>
    <lineage>
        <taxon>Bacteria</taxon>
        <taxon>Bacillati</taxon>
        <taxon>Bacillota</taxon>
        <taxon>Bacilli</taxon>
        <taxon>Bacillales</taxon>
        <taxon>Paenibacillaceae</taxon>
        <taxon>Paenibacillus</taxon>
    </lineage>
</organism>
<evidence type="ECO:0000313" key="3">
    <source>
        <dbReference type="Proteomes" id="UP000187172"/>
    </source>
</evidence>
<dbReference type="GO" id="GO:0046983">
    <property type="term" value="F:protein dimerization activity"/>
    <property type="evidence" value="ECO:0007669"/>
    <property type="project" value="InterPro"/>
</dbReference>
<dbReference type="GO" id="GO:0043937">
    <property type="term" value="P:regulation of sporulation"/>
    <property type="evidence" value="ECO:0007669"/>
    <property type="project" value="InterPro"/>
</dbReference>
<dbReference type="AlphaFoldDB" id="A0A1R1DZN7"/>
<dbReference type="Pfam" id="PF09388">
    <property type="entry name" value="SpoOE-like"/>
    <property type="match status" value="1"/>
</dbReference>
<evidence type="ECO:0008006" key="4">
    <source>
        <dbReference type="Google" id="ProtNLM"/>
    </source>
</evidence>
<evidence type="ECO:0000313" key="2">
    <source>
        <dbReference type="EMBL" id="OMF45019.1"/>
    </source>
</evidence>
<gene>
    <name evidence="2" type="ORF">BK138_34180</name>
</gene>
<dbReference type="InterPro" id="IPR018540">
    <property type="entry name" value="Spo0E-like"/>
</dbReference>
<dbReference type="InterPro" id="IPR037208">
    <property type="entry name" value="Spo0E-like_sf"/>
</dbReference>
<dbReference type="EMBL" id="MRTP01000024">
    <property type="protein sequence ID" value="OMF45019.1"/>
    <property type="molecule type" value="Genomic_DNA"/>
</dbReference>
<dbReference type="Gene3D" id="4.10.280.10">
    <property type="entry name" value="Helix-loop-helix DNA-binding domain"/>
    <property type="match status" value="1"/>
</dbReference>